<gene>
    <name evidence="1" type="ORF">B296_00017471</name>
</gene>
<dbReference type="EMBL" id="AMZH03007513">
    <property type="protein sequence ID" value="RRT61144.1"/>
    <property type="molecule type" value="Genomic_DNA"/>
</dbReference>
<evidence type="ECO:0000313" key="2">
    <source>
        <dbReference type="Proteomes" id="UP000287651"/>
    </source>
</evidence>
<sequence length="187" mass="20538">MCSARSSKLNQLGLGQLLGYGMAQTRKSLATPSTARPLEDHRHLEARSSMISVHLSVVGFDVVAKESAWFGSARVRKFIHVDREEVGKLGRGRLGLLGNAPRAIPSRGLLRYPARRPRQGGGTRCGPSDDQVSAPTKMVLRINMKKEDEREFFPTVLFPGGVFMLARYPISRTHTLTVADVLGKADI</sequence>
<accession>A0A426ZAZ2</accession>
<dbReference type="AlphaFoldDB" id="A0A426ZAZ2"/>
<organism evidence="1 2">
    <name type="scientific">Ensete ventricosum</name>
    <name type="common">Abyssinian banana</name>
    <name type="synonym">Musa ensete</name>
    <dbReference type="NCBI Taxonomy" id="4639"/>
    <lineage>
        <taxon>Eukaryota</taxon>
        <taxon>Viridiplantae</taxon>
        <taxon>Streptophyta</taxon>
        <taxon>Embryophyta</taxon>
        <taxon>Tracheophyta</taxon>
        <taxon>Spermatophyta</taxon>
        <taxon>Magnoliopsida</taxon>
        <taxon>Liliopsida</taxon>
        <taxon>Zingiberales</taxon>
        <taxon>Musaceae</taxon>
        <taxon>Ensete</taxon>
    </lineage>
</organism>
<proteinExistence type="predicted"/>
<evidence type="ECO:0000313" key="1">
    <source>
        <dbReference type="EMBL" id="RRT61144.1"/>
    </source>
</evidence>
<comment type="caution">
    <text evidence="1">The sequence shown here is derived from an EMBL/GenBank/DDBJ whole genome shotgun (WGS) entry which is preliminary data.</text>
</comment>
<reference evidence="1 2" key="1">
    <citation type="journal article" date="2014" name="Agronomy (Basel)">
        <title>A Draft Genome Sequence for Ensete ventricosum, the Drought-Tolerant Tree Against Hunger.</title>
        <authorList>
            <person name="Harrison J."/>
            <person name="Moore K.A."/>
            <person name="Paszkiewicz K."/>
            <person name="Jones T."/>
            <person name="Grant M."/>
            <person name="Ambacheew D."/>
            <person name="Muzemil S."/>
            <person name="Studholme D.J."/>
        </authorList>
    </citation>
    <scope>NUCLEOTIDE SEQUENCE [LARGE SCALE GENOMIC DNA]</scope>
</reference>
<dbReference type="Proteomes" id="UP000287651">
    <property type="component" value="Unassembled WGS sequence"/>
</dbReference>
<protein>
    <submittedName>
        <fullName evidence="1">Uncharacterized protein</fullName>
    </submittedName>
</protein>
<name>A0A426ZAZ2_ENSVE</name>